<dbReference type="EMBL" id="DTPI01000001">
    <property type="protein sequence ID" value="HGE65534.1"/>
    <property type="molecule type" value="Genomic_DNA"/>
</dbReference>
<evidence type="ECO:0008006" key="2">
    <source>
        <dbReference type="Google" id="ProtNLM"/>
    </source>
</evidence>
<proteinExistence type="predicted"/>
<comment type="caution">
    <text evidence="1">The sequence shown here is derived from an EMBL/GenBank/DDBJ whole genome shotgun (WGS) entry which is preliminary data.</text>
</comment>
<dbReference type="AlphaFoldDB" id="A0A7C3UCN6"/>
<dbReference type="Pfam" id="PF08735">
    <property type="entry name" value="DUF1786"/>
    <property type="match status" value="1"/>
</dbReference>
<evidence type="ECO:0000313" key="1">
    <source>
        <dbReference type="EMBL" id="HGE65534.1"/>
    </source>
</evidence>
<organism evidence="1">
    <name type="scientific">Geoglobus ahangari</name>
    <dbReference type="NCBI Taxonomy" id="113653"/>
    <lineage>
        <taxon>Archaea</taxon>
        <taxon>Methanobacteriati</taxon>
        <taxon>Methanobacteriota</taxon>
        <taxon>Archaeoglobi</taxon>
        <taxon>Archaeoglobales</taxon>
        <taxon>Archaeoglobaceae</taxon>
        <taxon>Geoglobus</taxon>
    </lineage>
</organism>
<accession>A0A7C3UCN6</accession>
<dbReference type="PIRSF" id="PIRSF029129">
    <property type="entry name" value="DUF1786_pyruvate_format-lyase"/>
    <property type="match status" value="1"/>
</dbReference>
<reference evidence="1" key="1">
    <citation type="journal article" date="2020" name="mSystems">
        <title>Genome- and Community-Level Interaction Insights into Carbon Utilization and Element Cycling Functions of Hydrothermarchaeota in Hydrothermal Sediment.</title>
        <authorList>
            <person name="Zhou Z."/>
            <person name="Liu Y."/>
            <person name="Xu W."/>
            <person name="Pan J."/>
            <person name="Luo Z.H."/>
            <person name="Li M."/>
        </authorList>
    </citation>
    <scope>NUCLEOTIDE SEQUENCE [LARGE SCALE GENOMIC DNA]</scope>
    <source>
        <strain evidence="1">SpSt-97</strain>
    </source>
</reference>
<dbReference type="InterPro" id="IPR014846">
    <property type="entry name" value="DUF1786_pyruvate_format-lyase"/>
</dbReference>
<name>A0A7C3UCN6_9EURY</name>
<sequence>MNVFTLDIGKGTQDFLLYIDGENIRNCPKSVFPSPTRIVAEIIRKLAEANEDILLTGYTMGGGPSSKAIIDAAKKVRVYSYRKPALTISDNLEIVERYGIKIVDEDFNNKEIRKVELKDVDINFYENILSKLNLELPDTLVIAVQDHGFSPRESNRKFRFKLFEKLLKKNPYLENFLFKDVPPHYNRMTSVVESIRDFGESTNREFNVYLIDTVFAAVAGAMLDAKEFPALVINFGNGHTIVAVVDKDRRIYSLMEHHTSIIKKIDFDKLIQRFIKGEVTNEEIYNQGGHGAYIGEVVDVRDVVATGPNILLGFREANPVGDVMIVGNLGMLELLKCYESLGGI</sequence>
<gene>
    <name evidence="1" type="ORF">ENX77_00095</name>
</gene>
<protein>
    <recommendedName>
        <fullName evidence="2">DUF1786 domain-containing protein</fullName>
    </recommendedName>
</protein>